<feature type="transmembrane region" description="Helical" evidence="8">
    <location>
        <begin position="156"/>
        <end position="174"/>
    </location>
</feature>
<dbReference type="PROSITE" id="PS51257">
    <property type="entry name" value="PROKAR_LIPOPROTEIN"/>
    <property type="match status" value="1"/>
</dbReference>
<keyword evidence="7 8" id="KW-0472">Membrane</keyword>
<proteinExistence type="inferred from homology"/>
<keyword evidence="5 8" id="KW-0812">Transmembrane</keyword>
<dbReference type="AlphaFoldDB" id="A0A9D1CLV4"/>
<dbReference type="InterPro" id="IPR011606">
    <property type="entry name" value="Brnchd-chn_aa_trnsp_permease"/>
</dbReference>
<dbReference type="PANTHER" id="PTHR34979">
    <property type="entry name" value="INNER MEMBRANE PROTEIN YGAZ"/>
    <property type="match status" value="1"/>
</dbReference>
<dbReference type="GO" id="GO:0005886">
    <property type="term" value="C:plasma membrane"/>
    <property type="evidence" value="ECO:0007669"/>
    <property type="project" value="UniProtKB-SubCell"/>
</dbReference>
<feature type="transmembrane region" description="Helical" evidence="8">
    <location>
        <begin position="20"/>
        <end position="49"/>
    </location>
</feature>
<dbReference type="EMBL" id="DVFK01000064">
    <property type="protein sequence ID" value="HIQ67730.1"/>
    <property type="molecule type" value="Genomic_DNA"/>
</dbReference>
<keyword evidence="4" id="KW-1003">Cell membrane</keyword>
<comment type="similarity">
    <text evidence="2">Belongs to the AzlC family.</text>
</comment>
<organism evidence="9 10">
    <name type="scientific">Candidatus Faecousia excrementigallinarum</name>
    <dbReference type="NCBI Taxonomy" id="2840806"/>
    <lineage>
        <taxon>Bacteria</taxon>
        <taxon>Bacillati</taxon>
        <taxon>Bacillota</taxon>
        <taxon>Clostridia</taxon>
        <taxon>Eubacteriales</taxon>
        <taxon>Oscillospiraceae</taxon>
        <taxon>Faecousia</taxon>
    </lineage>
</organism>
<sequence>MTKQALRKTFLDTLPVMTGYLFLGCGFGILLSQNGYGLGWALAMSLFIYAGSGQYLTVELLAGGAGLITTAIATLLVNARHLFYGISLLDTYGDAGKAKPYLIFALTDETYSLVTQAQPPEGVSRRKYCLLVSFLDQCYWVVGSCLGALIGTYVPVSFEGVSFVLTALFVTLFVEQWLSHKEHFPAIVGVISTLLCLLIFGKDIFLIPSMVLMALLLTLRPKAKRRNAA</sequence>
<reference evidence="9" key="1">
    <citation type="submission" date="2020-10" db="EMBL/GenBank/DDBJ databases">
        <authorList>
            <person name="Gilroy R."/>
        </authorList>
    </citation>
    <scope>NUCLEOTIDE SEQUENCE</scope>
    <source>
        <strain evidence="9">13361</strain>
    </source>
</reference>
<evidence type="ECO:0000256" key="6">
    <source>
        <dbReference type="ARBA" id="ARBA00022989"/>
    </source>
</evidence>
<gene>
    <name evidence="9" type="ORF">IAB74_04370</name>
</gene>
<evidence type="ECO:0000256" key="2">
    <source>
        <dbReference type="ARBA" id="ARBA00010735"/>
    </source>
</evidence>
<dbReference type="PANTHER" id="PTHR34979:SF1">
    <property type="entry name" value="INNER MEMBRANE PROTEIN YGAZ"/>
    <property type="match status" value="1"/>
</dbReference>
<feature type="transmembrane region" description="Helical" evidence="8">
    <location>
        <begin position="183"/>
        <end position="200"/>
    </location>
</feature>
<protein>
    <submittedName>
        <fullName evidence="9">AzlC family ABC transporter permease</fullName>
    </submittedName>
</protein>
<evidence type="ECO:0000313" key="10">
    <source>
        <dbReference type="Proteomes" id="UP000886796"/>
    </source>
</evidence>
<evidence type="ECO:0000256" key="1">
    <source>
        <dbReference type="ARBA" id="ARBA00004651"/>
    </source>
</evidence>
<evidence type="ECO:0000256" key="3">
    <source>
        <dbReference type="ARBA" id="ARBA00022448"/>
    </source>
</evidence>
<feature type="transmembrane region" description="Helical" evidence="8">
    <location>
        <begin position="55"/>
        <end position="77"/>
    </location>
</feature>
<evidence type="ECO:0000256" key="7">
    <source>
        <dbReference type="ARBA" id="ARBA00023136"/>
    </source>
</evidence>
<evidence type="ECO:0000313" key="9">
    <source>
        <dbReference type="EMBL" id="HIQ67730.1"/>
    </source>
</evidence>
<keyword evidence="6 8" id="KW-1133">Transmembrane helix</keyword>
<reference evidence="9" key="2">
    <citation type="journal article" date="2021" name="PeerJ">
        <title>Extensive microbial diversity within the chicken gut microbiome revealed by metagenomics and culture.</title>
        <authorList>
            <person name="Gilroy R."/>
            <person name="Ravi A."/>
            <person name="Getino M."/>
            <person name="Pursley I."/>
            <person name="Horton D.L."/>
            <person name="Alikhan N.F."/>
            <person name="Baker D."/>
            <person name="Gharbi K."/>
            <person name="Hall N."/>
            <person name="Watson M."/>
            <person name="Adriaenssens E.M."/>
            <person name="Foster-Nyarko E."/>
            <person name="Jarju S."/>
            <person name="Secka A."/>
            <person name="Antonio M."/>
            <person name="Oren A."/>
            <person name="Chaudhuri R.R."/>
            <person name="La Ragione R."/>
            <person name="Hildebrand F."/>
            <person name="Pallen M.J."/>
        </authorList>
    </citation>
    <scope>NUCLEOTIDE SEQUENCE</scope>
    <source>
        <strain evidence="9">13361</strain>
    </source>
</reference>
<evidence type="ECO:0000256" key="8">
    <source>
        <dbReference type="SAM" id="Phobius"/>
    </source>
</evidence>
<dbReference type="Proteomes" id="UP000886796">
    <property type="component" value="Unassembled WGS sequence"/>
</dbReference>
<keyword evidence="3" id="KW-0813">Transport</keyword>
<evidence type="ECO:0000256" key="4">
    <source>
        <dbReference type="ARBA" id="ARBA00022475"/>
    </source>
</evidence>
<dbReference type="Pfam" id="PF03591">
    <property type="entry name" value="AzlC"/>
    <property type="match status" value="1"/>
</dbReference>
<accession>A0A9D1CLV4</accession>
<comment type="caution">
    <text evidence="9">The sequence shown here is derived from an EMBL/GenBank/DDBJ whole genome shotgun (WGS) entry which is preliminary data.</text>
</comment>
<dbReference type="GO" id="GO:1903785">
    <property type="term" value="P:L-valine transmembrane transport"/>
    <property type="evidence" value="ECO:0007669"/>
    <property type="project" value="TreeGrafter"/>
</dbReference>
<name>A0A9D1CLV4_9FIRM</name>
<comment type="subcellular location">
    <subcellularLocation>
        <location evidence="1">Cell membrane</location>
        <topology evidence="1">Multi-pass membrane protein</topology>
    </subcellularLocation>
</comment>
<evidence type="ECO:0000256" key="5">
    <source>
        <dbReference type="ARBA" id="ARBA00022692"/>
    </source>
</evidence>